<dbReference type="EMBL" id="GG663747">
    <property type="protein sequence ID" value="EEH52939.1"/>
    <property type="molecule type" value="Genomic_DNA"/>
</dbReference>
<dbReference type="PANTHER" id="PTHR31144:SF1">
    <property type="entry name" value="UPF0602 PROTEIN C4ORF47"/>
    <property type="match status" value="1"/>
</dbReference>
<dbReference type="InterPro" id="IPR029358">
    <property type="entry name" value="CFAP96"/>
</dbReference>
<dbReference type="Pfam" id="PF15239">
    <property type="entry name" value="CFAP96-like"/>
    <property type="match status" value="1"/>
</dbReference>
<evidence type="ECO:0000256" key="4">
    <source>
        <dbReference type="ARBA" id="ARBA00035656"/>
    </source>
</evidence>
<dbReference type="AlphaFoldDB" id="C1N4H7"/>
<feature type="region of interest" description="Disordered" evidence="6">
    <location>
        <begin position="71"/>
        <end position="92"/>
    </location>
</feature>
<evidence type="ECO:0000256" key="1">
    <source>
        <dbReference type="ARBA" id="ARBA00004300"/>
    </source>
</evidence>
<dbReference type="RefSeq" id="XP_003063000.1">
    <property type="nucleotide sequence ID" value="XM_003062954.1"/>
</dbReference>
<name>C1N4H7_MICPC</name>
<reference evidence="7 8" key="1">
    <citation type="journal article" date="2009" name="Science">
        <title>Green evolution and dynamic adaptations revealed by genomes of the marine picoeukaryotes Micromonas.</title>
        <authorList>
            <person name="Worden A.Z."/>
            <person name="Lee J.H."/>
            <person name="Mock T."/>
            <person name="Rouze P."/>
            <person name="Simmons M.P."/>
            <person name="Aerts A.L."/>
            <person name="Allen A.E."/>
            <person name="Cuvelier M.L."/>
            <person name="Derelle E."/>
            <person name="Everett M.V."/>
            <person name="Foulon E."/>
            <person name="Grimwood J."/>
            <person name="Gundlach H."/>
            <person name="Henrissat B."/>
            <person name="Napoli C."/>
            <person name="McDonald S.M."/>
            <person name="Parker M.S."/>
            <person name="Rombauts S."/>
            <person name="Salamov A."/>
            <person name="Von Dassow P."/>
            <person name="Badger J.H."/>
            <person name="Coutinho P.M."/>
            <person name="Demir E."/>
            <person name="Dubchak I."/>
            <person name="Gentemann C."/>
            <person name="Eikrem W."/>
            <person name="Gready J.E."/>
            <person name="John U."/>
            <person name="Lanier W."/>
            <person name="Lindquist E.A."/>
            <person name="Lucas S."/>
            <person name="Mayer K.F."/>
            <person name="Moreau H."/>
            <person name="Not F."/>
            <person name="Otillar R."/>
            <person name="Panaud O."/>
            <person name="Pangilinan J."/>
            <person name="Paulsen I."/>
            <person name="Piegu B."/>
            <person name="Poliakov A."/>
            <person name="Robbens S."/>
            <person name="Schmutz J."/>
            <person name="Toulza E."/>
            <person name="Wyss T."/>
            <person name="Zelensky A."/>
            <person name="Zhou K."/>
            <person name="Armbrust E.V."/>
            <person name="Bhattacharya D."/>
            <person name="Goodenough U.W."/>
            <person name="Van de Peer Y."/>
            <person name="Grigoriev I.V."/>
        </authorList>
    </citation>
    <scope>NUCLEOTIDE SEQUENCE [LARGE SCALE GENOMIC DNA]</scope>
    <source>
        <strain evidence="7 8">CCMP1545</strain>
    </source>
</reference>
<keyword evidence="2" id="KW-0963">Cytoplasm</keyword>
<protein>
    <recommendedName>
        <fullName evidence="5">Cilia-and flagella-associated protein 96</fullName>
    </recommendedName>
</protein>
<accession>C1N4H7</accession>
<dbReference type="Proteomes" id="UP000001876">
    <property type="component" value="Unassembled WGS sequence"/>
</dbReference>
<proteinExistence type="inferred from homology"/>
<evidence type="ECO:0000256" key="5">
    <source>
        <dbReference type="ARBA" id="ARBA00035693"/>
    </source>
</evidence>
<comment type="similarity">
    <text evidence="4">Belongs to the CFAP96 family.</text>
</comment>
<evidence type="ECO:0000256" key="6">
    <source>
        <dbReference type="SAM" id="MobiDB-lite"/>
    </source>
</evidence>
<gene>
    <name evidence="7" type="ORF">MICPUCDRAFT_52560</name>
</gene>
<dbReference type="PANTHER" id="PTHR31144">
    <property type="entry name" value="UPF0602 PROTEIN C4ORF47"/>
    <property type="match status" value="1"/>
</dbReference>
<comment type="subcellular location">
    <subcellularLocation>
        <location evidence="1">Cytoplasm</location>
        <location evidence="1">Cytoskeleton</location>
        <location evidence="1">Microtubule organizing center</location>
        <location evidence="1">Centrosome</location>
    </subcellularLocation>
</comment>
<keyword evidence="8" id="KW-1185">Reference proteome</keyword>
<dbReference type="GeneID" id="9688233"/>
<dbReference type="KEGG" id="mpp:MICPUCDRAFT_52560"/>
<dbReference type="STRING" id="564608.C1N4H7"/>
<dbReference type="GO" id="GO:0005881">
    <property type="term" value="C:cytoplasmic microtubule"/>
    <property type="evidence" value="ECO:0007669"/>
    <property type="project" value="TreeGrafter"/>
</dbReference>
<keyword evidence="3" id="KW-0206">Cytoskeleton</keyword>
<feature type="compositionally biased region" description="Gly residues" evidence="6">
    <location>
        <begin position="209"/>
        <end position="226"/>
    </location>
</feature>
<dbReference type="OrthoDB" id="544968at2759"/>
<organism evidence="8">
    <name type="scientific">Micromonas pusilla (strain CCMP1545)</name>
    <name type="common">Picoplanktonic green alga</name>
    <dbReference type="NCBI Taxonomy" id="564608"/>
    <lineage>
        <taxon>Eukaryota</taxon>
        <taxon>Viridiplantae</taxon>
        <taxon>Chlorophyta</taxon>
        <taxon>Mamiellophyceae</taxon>
        <taxon>Mamiellales</taxon>
        <taxon>Mamiellaceae</taxon>
        <taxon>Micromonas</taxon>
    </lineage>
</organism>
<feature type="region of interest" description="Disordered" evidence="6">
    <location>
        <begin position="115"/>
        <end position="262"/>
    </location>
</feature>
<evidence type="ECO:0000313" key="7">
    <source>
        <dbReference type="EMBL" id="EEH52939.1"/>
    </source>
</evidence>
<feature type="compositionally biased region" description="Gly residues" evidence="6">
    <location>
        <begin position="157"/>
        <end position="166"/>
    </location>
</feature>
<dbReference type="OMA" id="TEYEYQH"/>
<feature type="compositionally biased region" description="Basic and acidic residues" evidence="6">
    <location>
        <begin position="172"/>
        <end position="193"/>
    </location>
</feature>
<evidence type="ECO:0000256" key="3">
    <source>
        <dbReference type="ARBA" id="ARBA00023212"/>
    </source>
</evidence>
<evidence type="ECO:0000313" key="8">
    <source>
        <dbReference type="Proteomes" id="UP000001876"/>
    </source>
</evidence>
<feature type="compositionally biased region" description="Basic and acidic residues" evidence="6">
    <location>
        <begin position="71"/>
        <end position="89"/>
    </location>
</feature>
<sequence>MSNKYGTFSDAGYLAVGDPYLDGKDPLAQSSRYRGLNMKASTRKTGKDNRACFDKLKPLYANEKYALTNEERAARRETEKAGKVTDKPFKPTSLTKHACGLGGYGGCIGGKHESVPGGDVDPNDEKLMKGDPRLDEKPRQITTCPGKKGSYGTRGTTLGGPKGHGVAGEYSYKGDEYDAERKANAAREREGKKKMQGSAWAPARAPKKGGYGTRGTTIGGPKGAGVVGEYSYKEEGPELPEPKGSPIEKQWRPSHPPKRGYNATLQRFPKHMADPAELKIAAAREKMEADAELIEKPFVPPFTGCKSQATKSVVKMNLGR</sequence>
<feature type="compositionally biased region" description="Basic and acidic residues" evidence="6">
    <location>
        <begin position="123"/>
        <end position="139"/>
    </location>
</feature>
<evidence type="ECO:0000256" key="2">
    <source>
        <dbReference type="ARBA" id="ARBA00022490"/>
    </source>
</evidence>